<comment type="catalytic activity">
    <reaction evidence="1 8">
        <text>Hydrolysis of terminal non-reducing beta-D-galactose residues in beta-D-galactosides.</text>
        <dbReference type="EC" id="3.2.1.23"/>
    </reaction>
</comment>
<proteinExistence type="inferred from homology"/>
<dbReference type="InterPro" id="IPR006104">
    <property type="entry name" value="Glyco_hydro_2_N"/>
</dbReference>
<evidence type="ECO:0000256" key="6">
    <source>
        <dbReference type="ARBA" id="ARBA00023295"/>
    </source>
</evidence>
<dbReference type="GO" id="GO:0030246">
    <property type="term" value="F:carbohydrate binding"/>
    <property type="evidence" value="ECO:0007669"/>
    <property type="project" value="InterPro"/>
</dbReference>
<evidence type="ECO:0000259" key="9">
    <source>
        <dbReference type="SMART" id="SM01038"/>
    </source>
</evidence>
<dbReference type="PRINTS" id="PR00132">
    <property type="entry name" value="GLHYDRLASE2"/>
</dbReference>
<dbReference type="Pfam" id="PF00703">
    <property type="entry name" value="Glyco_hydro_2"/>
    <property type="match status" value="1"/>
</dbReference>
<dbReference type="Gene3D" id="2.70.98.10">
    <property type="match status" value="1"/>
</dbReference>
<dbReference type="PROSITE" id="PS00719">
    <property type="entry name" value="GLYCOSYL_HYDROL_F2_1"/>
    <property type="match status" value="1"/>
</dbReference>
<dbReference type="InterPro" id="IPR013783">
    <property type="entry name" value="Ig-like_fold"/>
</dbReference>
<dbReference type="GO" id="GO:0005990">
    <property type="term" value="P:lactose catabolic process"/>
    <property type="evidence" value="ECO:0007669"/>
    <property type="project" value="TreeGrafter"/>
</dbReference>
<dbReference type="InterPro" id="IPR014718">
    <property type="entry name" value="GH-type_carb-bd"/>
</dbReference>
<evidence type="ECO:0000256" key="3">
    <source>
        <dbReference type="ARBA" id="ARBA00012756"/>
    </source>
</evidence>
<dbReference type="AlphaFoldDB" id="A0A5M9ZGE2"/>
<dbReference type="Pfam" id="PF02929">
    <property type="entry name" value="Bgal_small_N"/>
    <property type="match status" value="1"/>
</dbReference>
<dbReference type="PANTHER" id="PTHR46323:SF2">
    <property type="entry name" value="BETA-GALACTOSIDASE"/>
    <property type="match status" value="1"/>
</dbReference>
<evidence type="ECO:0000256" key="5">
    <source>
        <dbReference type="ARBA" id="ARBA00022801"/>
    </source>
</evidence>
<dbReference type="InterPro" id="IPR023232">
    <property type="entry name" value="Glyco_hydro_2_AS"/>
</dbReference>
<evidence type="ECO:0000313" key="10">
    <source>
        <dbReference type="EMBL" id="KAA8826033.1"/>
    </source>
</evidence>
<dbReference type="InterPro" id="IPR006103">
    <property type="entry name" value="Glyco_hydro_2_cat"/>
</dbReference>
<comment type="caution">
    <text evidence="10">The sequence shown here is derived from an EMBL/GenBank/DDBJ whole genome shotgun (WGS) entry which is preliminary data.</text>
</comment>
<dbReference type="SUPFAM" id="SSF49785">
    <property type="entry name" value="Galactose-binding domain-like"/>
    <property type="match status" value="2"/>
</dbReference>
<comment type="similarity">
    <text evidence="2 8">Belongs to the glycosyl hydrolase 2 family.</text>
</comment>
<dbReference type="InterPro" id="IPR008979">
    <property type="entry name" value="Galactose-bd-like_sf"/>
</dbReference>
<evidence type="ECO:0000256" key="1">
    <source>
        <dbReference type="ARBA" id="ARBA00001412"/>
    </source>
</evidence>
<dbReference type="PANTHER" id="PTHR46323">
    <property type="entry name" value="BETA-GALACTOSIDASE"/>
    <property type="match status" value="1"/>
</dbReference>
<dbReference type="Gene3D" id="3.20.20.80">
    <property type="entry name" value="Glycosidases"/>
    <property type="match status" value="1"/>
</dbReference>
<dbReference type="SUPFAM" id="SSF49303">
    <property type="entry name" value="beta-Galactosidase/glucuronidase domain"/>
    <property type="match status" value="2"/>
</dbReference>
<feature type="domain" description="Beta galactosidase small chain/" evidence="9">
    <location>
        <begin position="838"/>
        <end position="1126"/>
    </location>
</feature>
<sequence length="1128" mass="123297">MTNSMKAERFESAWLDDPRVFAVNRLAAHSSHRFYDHSPAAGETSDLKQSLDGDWRVSVVDLTDLPGGASALEDAEFARSDFPDGDFGHIDVPSTLETRGFLDHQYVNQQYPWSGHEAPEAPGIPEHNHVALYRRRFTVSPKLETAIAANARAVAATTDLENAERQSADGPEHPITLTFHGASTAIAVWLNGTFIGYSEDSFTPSEFDVTAAIHAGGNTLAVAVFEFSSASWLEDQDFWRMHGIFRSVELAAQPAVHVEDLRVSADYSASAGADGDNTDGEGLLSIDAAVRNVAGAASFEAVLRDAQGAEVWRESRTPADAVAARSGVAGVAVGAEHAADIAGIEIPADAAPADPAAVLPTLTWRAHVGAVAPWSAESPTLYTLTVTAFDADGTIIETVPQRVGFRHFAIEDGLMKLNGKRIVFKGVNRHEFDAREGRAVSEAVMLQDIREFKRLNINAVRTCHYPNQTRWYELCDEYGIYVLDETNIETHGTWTIGDGSFHPETAIPGSRDEWRAACVDRLNSMIRRDWNHPSVIIWSLGNESFGGDVFRTMRDFVHATDPYRPVHYESVFNDPEYGDVTDIMSRMYAKPDEIKRLYLFGEGQKPYISCEYAHSMGNSTGGLHLYTELEQYPKYQGGFIWDYVDQALFQRLPDGTERLAYGGDFDDRPNDYEFAGDGIVFADRTPSPKAQEVKQLYANVRLTPDEGGVTIVNDNLFVSTADSLFTARVLVDGVERWHADYRFDVPAGQTVREPIAFPRVTDLVSLAELGRGVEVTYEVDQRLAEATDWAPAGYEFSFGQYVAAVSFDGVGDDADDTAVGSASGSTLAVTASDGFNAGIHTDSGEVLLSKTQGGIVSFVRDGREMVIRRPAITTFRALVDNDRGYGSGFERAQWFAAGRYARVVGTEVEETDNGLAAVYRYELADAAHTPVTVRYEVDAALRVHLTAEYPGEVSAASLPAFGLEWILPAQYDRLKFYGYGPEETYADRLHGAKLGVFSRTASEDFAPYLVPQETGNHEGVRWAEITDADGRGMRVTAGGAGFGAVGASDAAGSSDAKPFAMSLLPYSSLMLEEAWHADELPPVRHTFLRLLAAQMGVGGDDTWGAPVHPEFQLPSDRPLTLDVTLELI</sequence>
<dbReference type="GO" id="GO:0004565">
    <property type="term" value="F:beta-galactosidase activity"/>
    <property type="evidence" value="ECO:0007669"/>
    <property type="project" value="UniProtKB-EC"/>
</dbReference>
<dbReference type="Pfam" id="PF02837">
    <property type="entry name" value="Glyco_hydro_2_N"/>
    <property type="match status" value="1"/>
</dbReference>
<dbReference type="SUPFAM" id="SSF74650">
    <property type="entry name" value="Galactose mutarotase-like"/>
    <property type="match status" value="1"/>
</dbReference>
<dbReference type="RefSeq" id="WP_150380080.1">
    <property type="nucleotide sequence ID" value="NZ_RZUH01000012.1"/>
</dbReference>
<dbReference type="Gene3D" id="2.60.120.260">
    <property type="entry name" value="Galactose-binding domain-like"/>
    <property type="match status" value="1"/>
</dbReference>
<dbReference type="SUPFAM" id="SSF51445">
    <property type="entry name" value="(Trans)glycosidases"/>
    <property type="match status" value="1"/>
</dbReference>
<dbReference type="GO" id="GO:0009341">
    <property type="term" value="C:beta-galactosidase complex"/>
    <property type="evidence" value="ECO:0007669"/>
    <property type="project" value="InterPro"/>
</dbReference>
<evidence type="ECO:0000256" key="4">
    <source>
        <dbReference type="ARBA" id="ARBA00013303"/>
    </source>
</evidence>
<dbReference type="InterPro" id="IPR011013">
    <property type="entry name" value="Gal_mutarotase_sf_dom"/>
</dbReference>
<dbReference type="Gene3D" id="2.60.40.10">
    <property type="entry name" value="Immunoglobulins"/>
    <property type="match status" value="2"/>
</dbReference>
<dbReference type="InterPro" id="IPR004199">
    <property type="entry name" value="B-gal_small/dom_5"/>
</dbReference>
<gene>
    <name evidence="10" type="ORF">EMO91_11560</name>
</gene>
<dbReference type="InterPro" id="IPR006101">
    <property type="entry name" value="Glyco_hydro_2"/>
</dbReference>
<dbReference type="InterPro" id="IPR032312">
    <property type="entry name" value="LacZ_4"/>
</dbReference>
<keyword evidence="6 8" id="KW-0326">Glycosidase</keyword>
<dbReference type="Pfam" id="PF16353">
    <property type="entry name" value="LacZ_4"/>
    <property type="match status" value="1"/>
</dbReference>
<dbReference type="InterPro" id="IPR023230">
    <property type="entry name" value="Glyco_hydro_2_CS"/>
</dbReference>
<keyword evidence="5 8" id="KW-0378">Hydrolase</keyword>
<evidence type="ECO:0000313" key="11">
    <source>
        <dbReference type="Proteomes" id="UP000410049"/>
    </source>
</evidence>
<reference evidence="10 11" key="1">
    <citation type="journal article" date="2019" name="Syst. Appl. Microbiol.">
        <title>Characterization of Bifidobacterium species in feaces of the Egyptian fruit bat: Description of B. vespertilionis sp. nov. and B. rousetti sp. nov.</title>
        <authorList>
            <person name="Modesto M."/>
            <person name="Satti M."/>
            <person name="Watanabe K."/>
            <person name="Puglisi E."/>
            <person name="Morelli L."/>
            <person name="Huang C.-H."/>
            <person name="Liou J.-S."/>
            <person name="Miyashita M."/>
            <person name="Tamura T."/>
            <person name="Saito S."/>
            <person name="Mori K."/>
            <person name="Huang L."/>
            <person name="Sciavilla P."/>
            <person name="Sandri C."/>
            <person name="Spiezio C."/>
            <person name="Vitali F."/>
            <person name="Cavalieri D."/>
            <person name="Perpetuini G."/>
            <person name="Tofalo R."/>
            <person name="Bonetti A."/>
            <person name="Arita M."/>
            <person name="Mattarelli P."/>
        </authorList>
    </citation>
    <scope>NUCLEOTIDE SEQUENCE [LARGE SCALE GENOMIC DNA]</scope>
    <source>
        <strain evidence="10 11">RST17</strain>
    </source>
</reference>
<dbReference type="InterPro" id="IPR036156">
    <property type="entry name" value="Beta-gal/glucu_dom_sf"/>
</dbReference>
<dbReference type="Pfam" id="PF02836">
    <property type="entry name" value="Glyco_hydro_2_C"/>
    <property type="match status" value="1"/>
</dbReference>
<protein>
    <recommendedName>
        <fullName evidence="4 8">Beta-galactosidase</fullName>
        <ecNumber evidence="3 8">3.2.1.23</ecNumber>
    </recommendedName>
    <alternativeName>
        <fullName evidence="7 8">Lactase</fullName>
    </alternativeName>
</protein>
<accession>A0A5M9ZGE2</accession>
<dbReference type="InterPro" id="IPR006102">
    <property type="entry name" value="Ig-like_GH2"/>
</dbReference>
<dbReference type="InterPro" id="IPR017853">
    <property type="entry name" value="GH"/>
</dbReference>
<name>A0A5M9ZGE2_9BIFI</name>
<evidence type="ECO:0000256" key="8">
    <source>
        <dbReference type="RuleBase" id="RU361154"/>
    </source>
</evidence>
<evidence type="ECO:0000256" key="7">
    <source>
        <dbReference type="ARBA" id="ARBA00032230"/>
    </source>
</evidence>
<evidence type="ECO:0000256" key="2">
    <source>
        <dbReference type="ARBA" id="ARBA00007401"/>
    </source>
</evidence>
<dbReference type="EMBL" id="RZUH01000012">
    <property type="protein sequence ID" value="KAA8826033.1"/>
    <property type="molecule type" value="Genomic_DNA"/>
</dbReference>
<dbReference type="EC" id="3.2.1.23" evidence="3 8"/>
<dbReference type="Proteomes" id="UP000410049">
    <property type="component" value="Unassembled WGS sequence"/>
</dbReference>
<dbReference type="InterPro" id="IPR050347">
    <property type="entry name" value="Bact_Beta-galactosidase"/>
</dbReference>
<organism evidence="10 11">
    <name type="scientific">Bifidobacterium myosotis</name>
    <dbReference type="NCBI Taxonomy" id="1630166"/>
    <lineage>
        <taxon>Bacteria</taxon>
        <taxon>Bacillati</taxon>
        <taxon>Actinomycetota</taxon>
        <taxon>Actinomycetes</taxon>
        <taxon>Bifidobacteriales</taxon>
        <taxon>Bifidobacteriaceae</taxon>
        <taxon>Bifidobacterium</taxon>
    </lineage>
</organism>
<dbReference type="SMART" id="SM01038">
    <property type="entry name" value="Bgal_small_N"/>
    <property type="match status" value="1"/>
</dbReference>
<dbReference type="PROSITE" id="PS00608">
    <property type="entry name" value="GLYCOSYL_HYDROL_F2_2"/>
    <property type="match status" value="1"/>
</dbReference>